<organism evidence="1 2">
    <name type="scientific">Emiliania huxleyi (strain CCMP1516)</name>
    <dbReference type="NCBI Taxonomy" id="280463"/>
    <lineage>
        <taxon>Eukaryota</taxon>
        <taxon>Haptista</taxon>
        <taxon>Haptophyta</taxon>
        <taxon>Prymnesiophyceae</taxon>
        <taxon>Isochrysidales</taxon>
        <taxon>Noelaerhabdaceae</taxon>
        <taxon>Emiliania</taxon>
    </lineage>
</organism>
<protein>
    <submittedName>
        <fullName evidence="1">Uncharacterized protein</fullName>
    </submittedName>
</protein>
<sequence length="76" mass="8499">MRRERDADLSAAEEAAISCTATTQPADDVACVYWSLRFTLAALPWRPSVCWTGMSRFELDQASAREDCGRRTRASL</sequence>
<keyword evidence="2" id="KW-1185">Reference proteome</keyword>
<dbReference type="Proteomes" id="UP000013827">
    <property type="component" value="Unassembled WGS sequence"/>
</dbReference>
<dbReference type="KEGG" id="ehx:EMIHUDRAFT_252604"/>
<dbReference type="GeneID" id="17280875"/>
<dbReference type="RefSeq" id="XP_005788033.1">
    <property type="nucleotide sequence ID" value="XM_005787976.1"/>
</dbReference>
<dbReference type="EnsemblProtists" id="EOD35604">
    <property type="protein sequence ID" value="EOD35604"/>
    <property type="gene ID" value="EMIHUDRAFT_252604"/>
</dbReference>
<dbReference type="HOGENOM" id="CLU_2659744_0_0_1"/>
<dbReference type="PaxDb" id="2903-EOD35604"/>
<evidence type="ECO:0000313" key="1">
    <source>
        <dbReference type="EnsemblProtists" id="EOD35604"/>
    </source>
</evidence>
<evidence type="ECO:0000313" key="2">
    <source>
        <dbReference type="Proteomes" id="UP000013827"/>
    </source>
</evidence>
<proteinExistence type="predicted"/>
<reference evidence="2" key="1">
    <citation type="journal article" date="2013" name="Nature">
        <title>Pan genome of the phytoplankton Emiliania underpins its global distribution.</title>
        <authorList>
            <person name="Read B.A."/>
            <person name="Kegel J."/>
            <person name="Klute M.J."/>
            <person name="Kuo A."/>
            <person name="Lefebvre S.C."/>
            <person name="Maumus F."/>
            <person name="Mayer C."/>
            <person name="Miller J."/>
            <person name="Monier A."/>
            <person name="Salamov A."/>
            <person name="Young J."/>
            <person name="Aguilar M."/>
            <person name="Claverie J.M."/>
            <person name="Frickenhaus S."/>
            <person name="Gonzalez K."/>
            <person name="Herman E.K."/>
            <person name="Lin Y.C."/>
            <person name="Napier J."/>
            <person name="Ogata H."/>
            <person name="Sarno A.F."/>
            <person name="Shmutz J."/>
            <person name="Schroeder D."/>
            <person name="de Vargas C."/>
            <person name="Verret F."/>
            <person name="von Dassow P."/>
            <person name="Valentin K."/>
            <person name="Van de Peer Y."/>
            <person name="Wheeler G."/>
            <person name="Dacks J.B."/>
            <person name="Delwiche C.F."/>
            <person name="Dyhrman S.T."/>
            <person name="Glockner G."/>
            <person name="John U."/>
            <person name="Richards T."/>
            <person name="Worden A.Z."/>
            <person name="Zhang X."/>
            <person name="Grigoriev I.V."/>
            <person name="Allen A.E."/>
            <person name="Bidle K."/>
            <person name="Borodovsky M."/>
            <person name="Bowler C."/>
            <person name="Brownlee C."/>
            <person name="Cock J.M."/>
            <person name="Elias M."/>
            <person name="Gladyshev V.N."/>
            <person name="Groth M."/>
            <person name="Guda C."/>
            <person name="Hadaegh A."/>
            <person name="Iglesias-Rodriguez M.D."/>
            <person name="Jenkins J."/>
            <person name="Jones B.M."/>
            <person name="Lawson T."/>
            <person name="Leese F."/>
            <person name="Lindquist E."/>
            <person name="Lobanov A."/>
            <person name="Lomsadze A."/>
            <person name="Malik S.B."/>
            <person name="Marsh M.E."/>
            <person name="Mackinder L."/>
            <person name="Mock T."/>
            <person name="Mueller-Roeber B."/>
            <person name="Pagarete A."/>
            <person name="Parker M."/>
            <person name="Probert I."/>
            <person name="Quesneville H."/>
            <person name="Raines C."/>
            <person name="Rensing S.A."/>
            <person name="Riano-Pachon D.M."/>
            <person name="Richier S."/>
            <person name="Rokitta S."/>
            <person name="Shiraiwa Y."/>
            <person name="Soanes D.M."/>
            <person name="van der Giezen M."/>
            <person name="Wahlund T.M."/>
            <person name="Williams B."/>
            <person name="Wilson W."/>
            <person name="Wolfe G."/>
            <person name="Wurch L.L."/>
        </authorList>
    </citation>
    <scope>NUCLEOTIDE SEQUENCE</scope>
</reference>
<reference evidence="1" key="2">
    <citation type="submission" date="2024-10" db="UniProtKB">
        <authorList>
            <consortium name="EnsemblProtists"/>
        </authorList>
    </citation>
    <scope>IDENTIFICATION</scope>
</reference>
<name>A0A0D3KIL9_EMIH1</name>
<accession>A0A0D3KIL9</accession>
<dbReference type="AlphaFoldDB" id="A0A0D3KIL9"/>